<evidence type="ECO:0000256" key="2">
    <source>
        <dbReference type="ARBA" id="ARBA00022448"/>
    </source>
</evidence>
<feature type="transmembrane region" description="Helical" evidence="7">
    <location>
        <begin position="136"/>
        <end position="157"/>
    </location>
</feature>
<keyword evidence="3" id="KW-1003">Cell membrane</keyword>
<reference evidence="8" key="1">
    <citation type="submission" date="2020-08" db="EMBL/GenBank/DDBJ databases">
        <title>Genome public.</title>
        <authorList>
            <person name="Liu C."/>
            <person name="Sun Q."/>
        </authorList>
    </citation>
    <scope>NUCLEOTIDE SEQUENCE</scope>
    <source>
        <strain evidence="8">NSJ-12</strain>
    </source>
</reference>
<keyword evidence="5 7" id="KW-1133">Transmembrane helix</keyword>
<feature type="transmembrane region" description="Helical" evidence="7">
    <location>
        <begin position="60"/>
        <end position="83"/>
    </location>
</feature>
<evidence type="ECO:0000256" key="3">
    <source>
        <dbReference type="ARBA" id="ARBA00022475"/>
    </source>
</evidence>
<feature type="transmembrane region" description="Helical" evidence="7">
    <location>
        <begin position="396"/>
        <end position="418"/>
    </location>
</feature>
<keyword evidence="9" id="KW-1185">Reference proteome</keyword>
<protein>
    <submittedName>
        <fullName evidence="8">MATE family efflux transporter</fullName>
    </submittedName>
</protein>
<sequence>MIQFMKDMIKDKPFLKMLFVLAIPIVIQNLISSSLNMIDTLMIGRLGEGEIAAVGLANQLFLLIITGLTGICAGAGVFISQYWGKKDLVNIKRMLGLALTVGSIYALVITVFVQCFPSQSIGFFNKDPKILELGTVYLQIVSISYIFTAITFAYSFALRCIGRTQLPMVASGIAVAINVIFNTVFIFGLGEFIPAMGVAGAALATLLARIIETVFIIVGVYKMKYELAAHIKELLPIPRELMERAAKPMLAITGNEICWGLGSVVYTKAYGHIGYEAVTSVQIVNTITNFFLVVIFALASAVLTIVGNAIGEGDVPKAKLYAKRIIVLSMGIGILICLGIILLAPFIVSCFNVTPEVAHVTVNILLINAVIIIPRVFTIVMIMGIFRGGGDTRYSLILESSTMWLIGVPLSFIGAYLLGFRLEYVVAMIMMEELVKSIFCMVRFKSSKWIHNMVEH</sequence>
<organism evidence="8 9">
    <name type="scientific">Zhenhengia yiwuensis</name>
    <dbReference type="NCBI Taxonomy" id="2763666"/>
    <lineage>
        <taxon>Bacteria</taxon>
        <taxon>Bacillati</taxon>
        <taxon>Bacillota</taxon>
        <taxon>Clostridia</taxon>
        <taxon>Lachnospirales</taxon>
        <taxon>Lachnospiraceae</taxon>
        <taxon>Zhenhengia</taxon>
    </lineage>
</organism>
<proteinExistence type="predicted"/>
<dbReference type="EMBL" id="JACRSY010000001">
    <property type="protein sequence ID" value="MBC8578045.1"/>
    <property type="molecule type" value="Genomic_DNA"/>
</dbReference>
<dbReference type="CDD" id="cd13134">
    <property type="entry name" value="MATE_like_8"/>
    <property type="match status" value="1"/>
</dbReference>
<dbReference type="Proteomes" id="UP000655830">
    <property type="component" value="Unassembled WGS sequence"/>
</dbReference>
<gene>
    <name evidence="8" type="ORF">H8718_00640</name>
</gene>
<evidence type="ECO:0000313" key="8">
    <source>
        <dbReference type="EMBL" id="MBC8578045.1"/>
    </source>
</evidence>
<dbReference type="PIRSF" id="PIRSF006603">
    <property type="entry name" value="DinF"/>
    <property type="match status" value="1"/>
</dbReference>
<evidence type="ECO:0000256" key="7">
    <source>
        <dbReference type="SAM" id="Phobius"/>
    </source>
</evidence>
<dbReference type="GO" id="GO:0005886">
    <property type="term" value="C:plasma membrane"/>
    <property type="evidence" value="ECO:0007669"/>
    <property type="project" value="UniProtKB-SubCell"/>
</dbReference>
<dbReference type="InterPro" id="IPR002528">
    <property type="entry name" value="MATE_fam"/>
</dbReference>
<dbReference type="GO" id="GO:0015297">
    <property type="term" value="F:antiporter activity"/>
    <property type="evidence" value="ECO:0007669"/>
    <property type="project" value="InterPro"/>
</dbReference>
<dbReference type="RefSeq" id="WP_177671208.1">
    <property type="nucleotide sequence ID" value="NZ_JACRSY010000001.1"/>
</dbReference>
<feature type="transmembrane region" description="Helical" evidence="7">
    <location>
        <begin position="326"/>
        <end position="348"/>
    </location>
</feature>
<evidence type="ECO:0000256" key="5">
    <source>
        <dbReference type="ARBA" id="ARBA00022989"/>
    </source>
</evidence>
<feature type="transmembrane region" description="Helical" evidence="7">
    <location>
        <begin position="287"/>
        <end position="306"/>
    </location>
</feature>
<evidence type="ECO:0000256" key="1">
    <source>
        <dbReference type="ARBA" id="ARBA00004651"/>
    </source>
</evidence>
<dbReference type="PANTHER" id="PTHR42925">
    <property type="entry name" value="MULTIDRUG AND TOXIN EFFLUX PROTEIN MATE FAMILY"/>
    <property type="match status" value="1"/>
</dbReference>
<comment type="subcellular location">
    <subcellularLocation>
        <location evidence="1">Cell membrane</location>
        <topology evidence="1">Multi-pass membrane protein</topology>
    </subcellularLocation>
</comment>
<dbReference type="Pfam" id="PF01554">
    <property type="entry name" value="MatE"/>
    <property type="match status" value="2"/>
</dbReference>
<feature type="transmembrane region" description="Helical" evidence="7">
    <location>
        <begin position="95"/>
        <end position="116"/>
    </location>
</feature>
<feature type="transmembrane region" description="Helical" evidence="7">
    <location>
        <begin position="360"/>
        <end position="384"/>
    </location>
</feature>
<evidence type="ECO:0000313" key="9">
    <source>
        <dbReference type="Proteomes" id="UP000655830"/>
    </source>
</evidence>
<dbReference type="InterPro" id="IPR047135">
    <property type="entry name" value="YsiQ"/>
</dbReference>
<dbReference type="PANTHER" id="PTHR42925:SF2">
    <property type="entry name" value="NA+ DRIVEN MULTIDRUG EFFLUX PUMP"/>
    <property type="match status" value="1"/>
</dbReference>
<keyword evidence="6 7" id="KW-0472">Membrane</keyword>
<evidence type="ECO:0000256" key="4">
    <source>
        <dbReference type="ARBA" id="ARBA00022692"/>
    </source>
</evidence>
<feature type="transmembrane region" description="Helical" evidence="7">
    <location>
        <begin position="195"/>
        <end position="221"/>
    </location>
</feature>
<name>A0A926I7X4_9FIRM</name>
<comment type="caution">
    <text evidence="8">The sequence shown here is derived from an EMBL/GenBank/DDBJ whole genome shotgun (WGS) entry which is preliminary data.</text>
</comment>
<keyword evidence="4 7" id="KW-0812">Transmembrane</keyword>
<dbReference type="NCBIfam" id="TIGR00797">
    <property type="entry name" value="matE"/>
    <property type="match status" value="1"/>
</dbReference>
<feature type="transmembrane region" description="Helical" evidence="7">
    <location>
        <begin position="169"/>
        <end position="189"/>
    </location>
</feature>
<dbReference type="GO" id="GO:0042910">
    <property type="term" value="F:xenobiotic transmembrane transporter activity"/>
    <property type="evidence" value="ECO:0007669"/>
    <property type="project" value="InterPro"/>
</dbReference>
<keyword evidence="2" id="KW-0813">Transport</keyword>
<dbReference type="InterPro" id="IPR048279">
    <property type="entry name" value="MdtK-like"/>
</dbReference>
<accession>A0A926I7X4</accession>
<evidence type="ECO:0000256" key="6">
    <source>
        <dbReference type="ARBA" id="ARBA00023136"/>
    </source>
</evidence>
<dbReference type="AlphaFoldDB" id="A0A926I7X4"/>